<dbReference type="Gene3D" id="1.10.3720.10">
    <property type="entry name" value="MetI-like"/>
    <property type="match status" value="1"/>
</dbReference>
<dbReference type="InterPro" id="IPR000515">
    <property type="entry name" value="MetI-like"/>
</dbReference>
<comment type="similarity">
    <text evidence="7">Belongs to the binding-protein-dependent transport system permease family.</text>
</comment>
<keyword evidence="3" id="KW-1003">Cell membrane</keyword>
<feature type="transmembrane region" description="Helical" evidence="7">
    <location>
        <begin position="115"/>
        <end position="143"/>
    </location>
</feature>
<keyword evidence="2 7" id="KW-0813">Transport</keyword>
<dbReference type="Pfam" id="PF12911">
    <property type="entry name" value="OppC_N"/>
    <property type="match status" value="1"/>
</dbReference>
<dbReference type="PROSITE" id="PS50928">
    <property type="entry name" value="ABC_TM1"/>
    <property type="match status" value="1"/>
</dbReference>
<keyword evidence="5 7" id="KW-1133">Transmembrane helix</keyword>
<dbReference type="PANTHER" id="PTHR43386">
    <property type="entry name" value="OLIGOPEPTIDE TRANSPORT SYSTEM PERMEASE PROTEIN APPC"/>
    <property type="match status" value="1"/>
</dbReference>
<feature type="transmembrane region" description="Helical" evidence="7">
    <location>
        <begin position="302"/>
        <end position="322"/>
    </location>
</feature>
<dbReference type="RefSeq" id="WP_194503435.1">
    <property type="nucleotide sequence ID" value="NZ_JADIVZ010000004.1"/>
</dbReference>
<protein>
    <submittedName>
        <fullName evidence="10">ABC transporter permease</fullName>
    </submittedName>
</protein>
<name>A0A930UYR6_9ACTN</name>
<evidence type="ECO:0000256" key="6">
    <source>
        <dbReference type="ARBA" id="ARBA00023136"/>
    </source>
</evidence>
<feature type="compositionally biased region" description="Polar residues" evidence="8">
    <location>
        <begin position="19"/>
        <end position="28"/>
    </location>
</feature>
<dbReference type="CDD" id="cd06261">
    <property type="entry name" value="TM_PBP2"/>
    <property type="match status" value="1"/>
</dbReference>
<feature type="region of interest" description="Disordered" evidence="8">
    <location>
        <begin position="1"/>
        <end position="28"/>
    </location>
</feature>
<dbReference type="InterPro" id="IPR035906">
    <property type="entry name" value="MetI-like_sf"/>
</dbReference>
<dbReference type="AlphaFoldDB" id="A0A930UYR6"/>
<evidence type="ECO:0000256" key="4">
    <source>
        <dbReference type="ARBA" id="ARBA00022692"/>
    </source>
</evidence>
<dbReference type="InterPro" id="IPR050366">
    <property type="entry name" value="BP-dependent_transpt_permease"/>
</dbReference>
<evidence type="ECO:0000256" key="7">
    <source>
        <dbReference type="RuleBase" id="RU363032"/>
    </source>
</evidence>
<evidence type="ECO:0000256" key="1">
    <source>
        <dbReference type="ARBA" id="ARBA00004651"/>
    </source>
</evidence>
<feature type="transmembrane region" description="Helical" evidence="7">
    <location>
        <begin position="250"/>
        <end position="275"/>
    </location>
</feature>
<reference evidence="10" key="1">
    <citation type="submission" date="2020-11" db="EMBL/GenBank/DDBJ databases">
        <title>Nocardioides sp. CBS4Y-1, whole genome shotgun sequence.</title>
        <authorList>
            <person name="Tuo L."/>
        </authorList>
    </citation>
    <scope>NUCLEOTIDE SEQUENCE</scope>
    <source>
        <strain evidence="10">CBS4Y-1</strain>
    </source>
</reference>
<feature type="transmembrane region" description="Helical" evidence="7">
    <location>
        <begin position="163"/>
        <end position="183"/>
    </location>
</feature>
<evidence type="ECO:0000259" key="9">
    <source>
        <dbReference type="PROSITE" id="PS50928"/>
    </source>
</evidence>
<dbReference type="SUPFAM" id="SSF161098">
    <property type="entry name" value="MetI-like"/>
    <property type="match status" value="1"/>
</dbReference>
<feature type="transmembrane region" description="Helical" evidence="7">
    <location>
        <begin position="47"/>
        <end position="67"/>
    </location>
</feature>
<dbReference type="GO" id="GO:0005886">
    <property type="term" value="C:plasma membrane"/>
    <property type="evidence" value="ECO:0007669"/>
    <property type="project" value="UniProtKB-SubCell"/>
</dbReference>
<comment type="subcellular location">
    <subcellularLocation>
        <location evidence="1 7">Cell membrane</location>
        <topology evidence="1 7">Multi-pass membrane protein</topology>
    </subcellularLocation>
</comment>
<gene>
    <name evidence="10" type="ORF">ISG29_10850</name>
</gene>
<evidence type="ECO:0000313" key="11">
    <source>
        <dbReference type="Proteomes" id="UP000656804"/>
    </source>
</evidence>
<evidence type="ECO:0000256" key="8">
    <source>
        <dbReference type="SAM" id="MobiDB-lite"/>
    </source>
</evidence>
<keyword evidence="6 7" id="KW-0472">Membrane</keyword>
<organism evidence="10 11">
    <name type="scientific">Nocardioides acrostichi</name>
    <dbReference type="NCBI Taxonomy" id="2784339"/>
    <lineage>
        <taxon>Bacteria</taxon>
        <taxon>Bacillati</taxon>
        <taxon>Actinomycetota</taxon>
        <taxon>Actinomycetes</taxon>
        <taxon>Propionibacteriales</taxon>
        <taxon>Nocardioidaceae</taxon>
        <taxon>Nocardioides</taxon>
    </lineage>
</organism>
<sequence>MTSPANEVDEIATDEATHHSTGPSTAVVSKSPTRIAMERFRKDKLSMTAFSIVVFFFVAAVLAPILVKTGVLDPFGTNQDLLNEFSLPSGKWGGMSSSHPLGLEPGVGRDALSRVWYGITFSLAMSISATIIAIVLGVVLGIVSGASGGWADTIIGRLIDLTLSFPQTLMLLALSSVLVTFISDKLHVPSGNPSQAVYVVAILGLFGWTGIARLVRGQVLSLREAEFVQAANLMGASRARIYFKEILPNLWAPILVSFTLIMPTFVSAEAALGYLGVSIGPPTPTLGTVLNDSLSYADTDPLYFFVPAVTIMVIVVSFNLLGDGLRDALDPKGNR</sequence>
<evidence type="ECO:0000256" key="2">
    <source>
        <dbReference type="ARBA" id="ARBA00022448"/>
    </source>
</evidence>
<comment type="caution">
    <text evidence="10">The sequence shown here is derived from an EMBL/GenBank/DDBJ whole genome shotgun (WGS) entry which is preliminary data.</text>
</comment>
<feature type="domain" description="ABC transmembrane type-1" evidence="9">
    <location>
        <begin position="119"/>
        <end position="322"/>
    </location>
</feature>
<evidence type="ECO:0000256" key="5">
    <source>
        <dbReference type="ARBA" id="ARBA00022989"/>
    </source>
</evidence>
<evidence type="ECO:0000313" key="10">
    <source>
        <dbReference type="EMBL" id="MBF4162192.1"/>
    </source>
</evidence>
<dbReference type="PANTHER" id="PTHR43386:SF1">
    <property type="entry name" value="D,D-DIPEPTIDE TRANSPORT SYSTEM PERMEASE PROTEIN DDPC-RELATED"/>
    <property type="match status" value="1"/>
</dbReference>
<feature type="transmembrane region" description="Helical" evidence="7">
    <location>
        <begin position="195"/>
        <end position="215"/>
    </location>
</feature>
<keyword evidence="4 7" id="KW-0812">Transmembrane</keyword>
<evidence type="ECO:0000256" key="3">
    <source>
        <dbReference type="ARBA" id="ARBA00022475"/>
    </source>
</evidence>
<dbReference type="InterPro" id="IPR025966">
    <property type="entry name" value="OppC_N"/>
</dbReference>
<dbReference type="Pfam" id="PF00528">
    <property type="entry name" value="BPD_transp_1"/>
    <property type="match status" value="1"/>
</dbReference>
<proteinExistence type="inferred from homology"/>
<dbReference type="Proteomes" id="UP000656804">
    <property type="component" value="Unassembled WGS sequence"/>
</dbReference>
<accession>A0A930UYR6</accession>
<keyword evidence="11" id="KW-1185">Reference proteome</keyword>
<dbReference type="EMBL" id="JADIVZ010000004">
    <property type="protein sequence ID" value="MBF4162192.1"/>
    <property type="molecule type" value="Genomic_DNA"/>
</dbReference>
<dbReference type="GO" id="GO:0055085">
    <property type="term" value="P:transmembrane transport"/>
    <property type="evidence" value="ECO:0007669"/>
    <property type="project" value="InterPro"/>
</dbReference>